<name>A0A1N7QBT6_9FLAO</name>
<dbReference type="GO" id="GO:0006950">
    <property type="term" value="P:response to stress"/>
    <property type="evidence" value="ECO:0007669"/>
    <property type="project" value="TreeGrafter"/>
</dbReference>
<dbReference type="SUPFAM" id="SSF46785">
    <property type="entry name" value="Winged helix' DNA-binding domain"/>
    <property type="match status" value="1"/>
</dbReference>
<dbReference type="InterPro" id="IPR000835">
    <property type="entry name" value="HTH_MarR-typ"/>
</dbReference>
<evidence type="ECO:0000313" key="3">
    <source>
        <dbReference type="Proteomes" id="UP000185781"/>
    </source>
</evidence>
<dbReference type="InterPro" id="IPR036390">
    <property type="entry name" value="WH_DNA-bd_sf"/>
</dbReference>
<dbReference type="GO" id="GO:0003700">
    <property type="term" value="F:DNA-binding transcription factor activity"/>
    <property type="evidence" value="ECO:0007669"/>
    <property type="project" value="InterPro"/>
</dbReference>
<dbReference type="PANTHER" id="PTHR33164">
    <property type="entry name" value="TRANSCRIPTIONAL REGULATOR, MARR FAMILY"/>
    <property type="match status" value="1"/>
</dbReference>
<protein>
    <submittedName>
        <fullName evidence="2">DNA-binding transcriptional regulator, MarR family</fullName>
    </submittedName>
</protein>
<dbReference type="InterPro" id="IPR036388">
    <property type="entry name" value="WH-like_DNA-bd_sf"/>
</dbReference>
<dbReference type="SMART" id="SM00347">
    <property type="entry name" value="HTH_MARR"/>
    <property type="match status" value="1"/>
</dbReference>
<dbReference type="InterPro" id="IPR039422">
    <property type="entry name" value="MarR/SlyA-like"/>
</dbReference>
<dbReference type="Pfam" id="PF01047">
    <property type="entry name" value="MarR"/>
    <property type="match status" value="1"/>
</dbReference>
<dbReference type="Gene3D" id="1.10.10.10">
    <property type="entry name" value="Winged helix-like DNA-binding domain superfamily/Winged helix DNA-binding domain"/>
    <property type="match status" value="1"/>
</dbReference>
<evidence type="ECO:0000259" key="1">
    <source>
        <dbReference type="PROSITE" id="PS50995"/>
    </source>
</evidence>
<dbReference type="PROSITE" id="PS50995">
    <property type="entry name" value="HTH_MARR_2"/>
    <property type="match status" value="1"/>
</dbReference>
<dbReference type="STRING" id="373672.SAMN05421785_11098"/>
<dbReference type="AlphaFoldDB" id="A0A1N7QBT6"/>
<dbReference type="GO" id="GO:0003677">
    <property type="term" value="F:DNA binding"/>
    <property type="evidence" value="ECO:0007669"/>
    <property type="project" value="UniProtKB-KW"/>
</dbReference>
<organism evidence="2 3">
    <name type="scientific">Chryseobacterium gambrini</name>
    <dbReference type="NCBI Taxonomy" id="373672"/>
    <lineage>
        <taxon>Bacteria</taxon>
        <taxon>Pseudomonadati</taxon>
        <taxon>Bacteroidota</taxon>
        <taxon>Flavobacteriia</taxon>
        <taxon>Flavobacteriales</taxon>
        <taxon>Weeksellaceae</taxon>
        <taxon>Chryseobacterium group</taxon>
        <taxon>Chryseobacterium</taxon>
    </lineage>
</organism>
<dbReference type="EMBL" id="FTOV01000010">
    <property type="protein sequence ID" value="SIT20343.1"/>
    <property type="molecule type" value="Genomic_DNA"/>
</dbReference>
<dbReference type="Proteomes" id="UP000185781">
    <property type="component" value="Unassembled WGS sequence"/>
</dbReference>
<reference evidence="2 3" key="1">
    <citation type="submission" date="2017-01" db="EMBL/GenBank/DDBJ databases">
        <authorList>
            <person name="Mah S.A."/>
            <person name="Swanson W.J."/>
            <person name="Moy G.W."/>
            <person name="Vacquier V.D."/>
        </authorList>
    </citation>
    <scope>NUCLEOTIDE SEQUENCE [LARGE SCALE GENOMIC DNA]</scope>
    <source>
        <strain evidence="2 3">DSM 18014</strain>
    </source>
</reference>
<feature type="domain" description="HTH marR-type" evidence="1">
    <location>
        <begin position="70"/>
        <end position="203"/>
    </location>
</feature>
<evidence type="ECO:0000313" key="2">
    <source>
        <dbReference type="EMBL" id="SIT20343.1"/>
    </source>
</evidence>
<proteinExistence type="predicted"/>
<dbReference type="PANTHER" id="PTHR33164:SF43">
    <property type="entry name" value="HTH-TYPE TRANSCRIPTIONAL REPRESSOR YETL"/>
    <property type="match status" value="1"/>
</dbReference>
<keyword evidence="2" id="KW-0238">DNA-binding</keyword>
<sequence length="230" mass="27000">MYTNFYKMEYSLIKDIIGLLEEFETENSGNLYSKDLHGFKSWIFDKESSKNKDKQTEPYWEGKESGRTPESAINTLLVHLNRYAKTYSKSAIADSEFSTQEEFIYLINLRAYGRMTKTELIKKNIQEKPAGMLIITRLLKQGWIEQTESDDDKRSKYISISEKGIIALEKQMEKIRNATNIVAGNLNHTEKMELIRILNKLDRFHHPIFSRNIDSKDLINTVFKEYTFKN</sequence>
<gene>
    <name evidence="2" type="ORF">SAMN05421785_11098</name>
</gene>
<accession>A0A1N7QBT6</accession>